<dbReference type="Gene3D" id="1.10.10.10">
    <property type="entry name" value="Winged helix-like DNA-binding domain superfamily/Winged helix DNA-binding domain"/>
    <property type="match status" value="1"/>
</dbReference>
<evidence type="ECO:0000256" key="1">
    <source>
        <dbReference type="ARBA" id="ARBA00023015"/>
    </source>
</evidence>
<keyword evidence="3" id="KW-0804">Transcription</keyword>
<dbReference type="SUPFAM" id="SSF46785">
    <property type="entry name" value="Winged helix' DNA-binding domain"/>
    <property type="match status" value="1"/>
</dbReference>
<dbReference type="InterPro" id="IPR000835">
    <property type="entry name" value="HTH_MarR-typ"/>
</dbReference>
<evidence type="ECO:0000313" key="7">
    <source>
        <dbReference type="Proteomes" id="UP000218427"/>
    </source>
</evidence>
<dbReference type="InterPro" id="IPR036390">
    <property type="entry name" value="WH_DNA-bd_sf"/>
</dbReference>
<feature type="region of interest" description="Disordered" evidence="4">
    <location>
        <begin position="1"/>
        <end position="20"/>
    </location>
</feature>
<evidence type="ECO:0000256" key="3">
    <source>
        <dbReference type="ARBA" id="ARBA00023163"/>
    </source>
</evidence>
<dbReference type="Proteomes" id="UP000218427">
    <property type="component" value="Unassembled WGS sequence"/>
</dbReference>
<keyword evidence="7" id="KW-1185">Reference proteome</keyword>
<dbReference type="InterPro" id="IPR036388">
    <property type="entry name" value="WH-like_DNA-bd_sf"/>
</dbReference>
<name>A0ABX4I031_9GAMM</name>
<dbReference type="RefSeq" id="WP_067083052.1">
    <property type="nucleotide sequence ID" value="NZ_LRFG02000002.1"/>
</dbReference>
<evidence type="ECO:0000256" key="2">
    <source>
        <dbReference type="ARBA" id="ARBA00023125"/>
    </source>
</evidence>
<protein>
    <submittedName>
        <fullName evidence="6">MarR family transcriptional regulator</fullName>
    </submittedName>
</protein>
<dbReference type="Pfam" id="PF01047">
    <property type="entry name" value="MarR"/>
    <property type="match status" value="1"/>
</dbReference>
<dbReference type="CDD" id="cd00090">
    <property type="entry name" value="HTH_ARSR"/>
    <property type="match status" value="1"/>
</dbReference>
<evidence type="ECO:0000256" key="4">
    <source>
        <dbReference type="SAM" id="MobiDB-lite"/>
    </source>
</evidence>
<dbReference type="PANTHER" id="PTHR42756:SF1">
    <property type="entry name" value="TRANSCRIPTIONAL REPRESSOR OF EMRAB OPERON"/>
    <property type="match status" value="1"/>
</dbReference>
<dbReference type="PRINTS" id="PR00598">
    <property type="entry name" value="HTHMARR"/>
</dbReference>
<evidence type="ECO:0000313" key="6">
    <source>
        <dbReference type="EMBL" id="PCO05737.1"/>
    </source>
</evidence>
<accession>A0ABX4I031</accession>
<feature type="domain" description="HTH marR-type" evidence="5">
    <location>
        <begin position="22"/>
        <end position="154"/>
    </location>
</feature>
<keyword evidence="1" id="KW-0805">Transcription regulation</keyword>
<dbReference type="PROSITE" id="PS50995">
    <property type="entry name" value="HTH_MARR_2"/>
    <property type="match status" value="1"/>
</dbReference>
<organism evidence="6 7">
    <name type="scientific">Microbulbifer flavimaris</name>
    <dbReference type="NCBI Taxonomy" id="1781068"/>
    <lineage>
        <taxon>Bacteria</taxon>
        <taxon>Pseudomonadati</taxon>
        <taxon>Pseudomonadota</taxon>
        <taxon>Gammaproteobacteria</taxon>
        <taxon>Cellvibrionales</taxon>
        <taxon>Microbulbiferaceae</taxon>
        <taxon>Microbulbifer</taxon>
    </lineage>
</organism>
<gene>
    <name evidence="6" type="ORF">AWR36_006915</name>
</gene>
<dbReference type="InterPro" id="IPR011991">
    <property type="entry name" value="ArsR-like_HTH"/>
</dbReference>
<keyword evidence="2" id="KW-0238">DNA-binding</keyword>
<proteinExistence type="predicted"/>
<sequence length="157" mass="18028">MGTDNQPEPAASELEQPVNETAAKMSFELHSAAHLLRRNFDRRARAHGLSRSRWQVLWHLAREQGQKQAELAERLDVAPISLARQLDKLQEEGLVERRQDPADRRCFRIFLTETSKPALEVLRGLARETRSQALEGFSLVEVEQLQRLLGKLRENLV</sequence>
<evidence type="ECO:0000259" key="5">
    <source>
        <dbReference type="PROSITE" id="PS50995"/>
    </source>
</evidence>
<comment type="caution">
    <text evidence="6">The sequence shown here is derived from an EMBL/GenBank/DDBJ whole genome shotgun (WGS) entry which is preliminary data.</text>
</comment>
<reference evidence="6" key="1">
    <citation type="submission" date="2017-08" db="EMBL/GenBank/DDBJ databases">
        <title>Microbulbifer marisrubri sp. nov., a halophilic alphaproteobacterium isolated from marine sediment of the Yellow Sea, China.</title>
        <authorList>
            <person name="Zhang G."/>
            <person name="Xiong Q."/>
        </authorList>
    </citation>
    <scope>NUCLEOTIDE SEQUENCE [LARGE SCALE GENOMIC DNA]</scope>
    <source>
        <strain evidence="6">WRN-8</strain>
    </source>
</reference>
<dbReference type="PANTHER" id="PTHR42756">
    <property type="entry name" value="TRANSCRIPTIONAL REGULATOR, MARR"/>
    <property type="match status" value="1"/>
</dbReference>
<dbReference type="SMART" id="SM00347">
    <property type="entry name" value="HTH_MARR"/>
    <property type="match status" value="1"/>
</dbReference>
<dbReference type="EMBL" id="LRFG02000002">
    <property type="protein sequence ID" value="PCO05737.1"/>
    <property type="molecule type" value="Genomic_DNA"/>
</dbReference>